<dbReference type="GO" id="GO:0003729">
    <property type="term" value="F:mRNA binding"/>
    <property type="evidence" value="ECO:0007669"/>
    <property type="project" value="InterPro"/>
</dbReference>
<evidence type="ECO:0000256" key="4">
    <source>
        <dbReference type="ARBA" id="ARBA00022759"/>
    </source>
</evidence>
<dbReference type="Proteomes" id="UP001139700">
    <property type="component" value="Unassembled WGS sequence"/>
</dbReference>
<dbReference type="InterPro" id="IPR038570">
    <property type="entry name" value="HicA_sf"/>
</dbReference>
<comment type="caution">
    <text evidence="8">The sequence shown here is derived from an EMBL/GenBank/DDBJ whole genome shotgun (WGS) entry which is preliminary data.</text>
</comment>
<evidence type="ECO:0000313" key="9">
    <source>
        <dbReference type="Proteomes" id="UP001139700"/>
    </source>
</evidence>
<evidence type="ECO:0000256" key="2">
    <source>
        <dbReference type="ARBA" id="ARBA00022649"/>
    </source>
</evidence>
<protein>
    <submittedName>
        <fullName evidence="8">Type II toxin-antitoxin system HicA family toxin</fullName>
    </submittedName>
</protein>
<dbReference type="GO" id="GO:0004519">
    <property type="term" value="F:endonuclease activity"/>
    <property type="evidence" value="ECO:0007669"/>
    <property type="project" value="UniProtKB-KW"/>
</dbReference>
<dbReference type="EMBL" id="JAJTTA010000002">
    <property type="protein sequence ID" value="MCF0040246.1"/>
    <property type="molecule type" value="Genomic_DNA"/>
</dbReference>
<keyword evidence="5" id="KW-0378">Hydrolase</keyword>
<dbReference type="Gene3D" id="3.30.920.30">
    <property type="entry name" value="Hypothetical protein"/>
    <property type="match status" value="1"/>
</dbReference>
<accession>A0A9X1P7M2</accession>
<comment type="similarity">
    <text evidence="1">Belongs to the HicA mRNA interferase family.</text>
</comment>
<evidence type="ECO:0000256" key="7">
    <source>
        <dbReference type="ARBA" id="ARBA00023016"/>
    </source>
</evidence>
<dbReference type="RefSeq" id="WP_234612685.1">
    <property type="nucleotide sequence ID" value="NZ_CP098806.1"/>
</dbReference>
<keyword evidence="7" id="KW-0346">Stress response</keyword>
<evidence type="ECO:0000256" key="5">
    <source>
        <dbReference type="ARBA" id="ARBA00022801"/>
    </source>
</evidence>
<organism evidence="8 9">
    <name type="scientific">Dyadobacter fanqingshengii</name>
    <dbReference type="NCBI Taxonomy" id="2906443"/>
    <lineage>
        <taxon>Bacteria</taxon>
        <taxon>Pseudomonadati</taxon>
        <taxon>Bacteroidota</taxon>
        <taxon>Cytophagia</taxon>
        <taxon>Cytophagales</taxon>
        <taxon>Spirosomataceae</taxon>
        <taxon>Dyadobacter</taxon>
    </lineage>
</organism>
<keyword evidence="9" id="KW-1185">Reference proteome</keyword>
<evidence type="ECO:0000256" key="3">
    <source>
        <dbReference type="ARBA" id="ARBA00022722"/>
    </source>
</evidence>
<evidence type="ECO:0000256" key="6">
    <source>
        <dbReference type="ARBA" id="ARBA00022884"/>
    </source>
</evidence>
<keyword evidence="2" id="KW-1277">Toxin-antitoxin system</keyword>
<proteinExistence type="inferred from homology"/>
<dbReference type="InterPro" id="IPR012933">
    <property type="entry name" value="HicA_mRNA_interferase"/>
</dbReference>
<dbReference type="SUPFAM" id="SSF54786">
    <property type="entry name" value="YcfA/nrd intein domain"/>
    <property type="match status" value="1"/>
</dbReference>
<keyword evidence="3" id="KW-0540">Nuclease</keyword>
<reference evidence="8" key="1">
    <citation type="submission" date="2021-12" db="EMBL/GenBank/DDBJ databases">
        <title>Novel species in genus Dyadobacter.</title>
        <authorList>
            <person name="Ma C."/>
        </authorList>
    </citation>
    <scope>NUCLEOTIDE SEQUENCE</scope>
    <source>
        <strain evidence="8">CY399</strain>
    </source>
</reference>
<evidence type="ECO:0000313" key="8">
    <source>
        <dbReference type="EMBL" id="MCF0040246.1"/>
    </source>
</evidence>
<dbReference type="Pfam" id="PF07927">
    <property type="entry name" value="HicA_toxin"/>
    <property type="match status" value="1"/>
</dbReference>
<keyword evidence="6" id="KW-0694">RNA-binding</keyword>
<keyword evidence="4" id="KW-0255">Endonuclease</keyword>
<dbReference type="GO" id="GO:0016787">
    <property type="term" value="F:hydrolase activity"/>
    <property type="evidence" value="ECO:0007669"/>
    <property type="project" value="UniProtKB-KW"/>
</dbReference>
<sequence>MSIKRNELIRHLEIHSCYLKRNGAKHDLYSNVLNSKQTTIPRHPKIDKHLCEAICKQLGIEKI</sequence>
<dbReference type="AlphaFoldDB" id="A0A9X1P7M2"/>
<evidence type="ECO:0000256" key="1">
    <source>
        <dbReference type="ARBA" id="ARBA00006620"/>
    </source>
</evidence>
<gene>
    <name evidence="8" type="ORF">LXM24_09135</name>
</gene>
<name>A0A9X1P7M2_9BACT</name>